<comment type="catalytic activity">
    <reaction evidence="1">
        <text>ATP + protein L-histidine = ADP + protein N-phospho-L-histidine.</text>
        <dbReference type="EC" id="2.7.13.3"/>
    </reaction>
</comment>
<feature type="transmembrane region" description="Helical" evidence="19">
    <location>
        <begin position="12"/>
        <end position="35"/>
    </location>
</feature>
<dbReference type="EMBL" id="BMJC01000007">
    <property type="protein sequence ID" value="GGB23513.1"/>
    <property type="molecule type" value="Genomic_DNA"/>
</dbReference>
<dbReference type="InterPro" id="IPR005467">
    <property type="entry name" value="His_kinase_dom"/>
</dbReference>
<keyword evidence="22" id="KW-1185">Reference proteome</keyword>
<evidence type="ECO:0000256" key="15">
    <source>
        <dbReference type="ARBA" id="ARBA00023012"/>
    </source>
</evidence>
<dbReference type="EC" id="2.7.13.3" evidence="4"/>
<evidence type="ECO:0000256" key="11">
    <source>
        <dbReference type="ARBA" id="ARBA00022741"/>
    </source>
</evidence>
<evidence type="ECO:0000256" key="10">
    <source>
        <dbReference type="ARBA" id="ARBA00022723"/>
    </source>
</evidence>
<keyword evidence="19" id="KW-0812">Transmembrane</keyword>
<dbReference type="RefSeq" id="WP_188937717.1">
    <property type="nucleotide sequence ID" value="NZ_BMJC01000007.1"/>
</dbReference>
<evidence type="ECO:0000313" key="22">
    <source>
        <dbReference type="Proteomes" id="UP000607559"/>
    </source>
</evidence>
<keyword evidence="10" id="KW-0479">Metal-binding</keyword>
<dbReference type="AlphaFoldDB" id="A0A8J2XWF0"/>
<keyword evidence="7" id="KW-0963">Cytoplasm</keyword>
<accession>A0A8J2XWF0</accession>
<dbReference type="InterPro" id="IPR050482">
    <property type="entry name" value="Sensor_HK_TwoCompSys"/>
</dbReference>
<dbReference type="Gene3D" id="3.30.565.10">
    <property type="entry name" value="Histidine kinase-like ATPase, C-terminal domain"/>
    <property type="match status" value="1"/>
</dbReference>
<evidence type="ECO:0000256" key="12">
    <source>
        <dbReference type="ARBA" id="ARBA00022777"/>
    </source>
</evidence>
<name>A0A8J2XWF0_9BACT</name>
<organism evidence="21 22">
    <name type="scientific">Puia dinghuensis</name>
    <dbReference type="NCBI Taxonomy" id="1792502"/>
    <lineage>
        <taxon>Bacteria</taxon>
        <taxon>Pseudomonadati</taxon>
        <taxon>Bacteroidota</taxon>
        <taxon>Chitinophagia</taxon>
        <taxon>Chitinophagales</taxon>
        <taxon>Chitinophagaceae</taxon>
        <taxon>Puia</taxon>
    </lineage>
</organism>
<dbReference type="GO" id="GO:0005524">
    <property type="term" value="F:ATP binding"/>
    <property type="evidence" value="ECO:0007669"/>
    <property type="project" value="UniProtKB-KW"/>
</dbReference>
<keyword evidence="13" id="KW-0067">ATP-binding</keyword>
<dbReference type="PANTHER" id="PTHR24421">
    <property type="entry name" value="NITRATE/NITRITE SENSOR PROTEIN NARX-RELATED"/>
    <property type="match status" value="1"/>
</dbReference>
<evidence type="ECO:0000256" key="8">
    <source>
        <dbReference type="ARBA" id="ARBA00022553"/>
    </source>
</evidence>
<keyword evidence="14" id="KW-0408">Iron</keyword>
<keyword evidence="8" id="KW-0597">Phosphoprotein</keyword>
<comment type="caution">
    <text evidence="21">The sequence shown here is derived from an EMBL/GenBank/DDBJ whole genome shotgun (WGS) entry which is preliminary data.</text>
</comment>
<comment type="subcellular location">
    <subcellularLocation>
        <location evidence="3">Cytoplasm</location>
    </subcellularLocation>
</comment>
<dbReference type="PANTHER" id="PTHR24421:SF10">
    <property type="entry name" value="NITRATE_NITRITE SENSOR PROTEIN NARQ"/>
    <property type="match status" value="1"/>
</dbReference>
<reference evidence="21" key="1">
    <citation type="journal article" date="2014" name="Int. J. Syst. Evol. Microbiol.">
        <title>Complete genome sequence of Corynebacterium casei LMG S-19264T (=DSM 44701T), isolated from a smear-ripened cheese.</title>
        <authorList>
            <consortium name="US DOE Joint Genome Institute (JGI-PGF)"/>
            <person name="Walter F."/>
            <person name="Albersmeier A."/>
            <person name="Kalinowski J."/>
            <person name="Ruckert C."/>
        </authorList>
    </citation>
    <scope>NUCLEOTIDE SEQUENCE</scope>
    <source>
        <strain evidence="21">CGMCC 1.15448</strain>
    </source>
</reference>
<dbReference type="GO" id="GO:0016020">
    <property type="term" value="C:membrane"/>
    <property type="evidence" value="ECO:0007669"/>
    <property type="project" value="InterPro"/>
</dbReference>
<evidence type="ECO:0000256" key="1">
    <source>
        <dbReference type="ARBA" id="ARBA00000085"/>
    </source>
</evidence>
<evidence type="ECO:0000256" key="16">
    <source>
        <dbReference type="ARBA" id="ARBA00023014"/>
    </source>
</evidence>
<dbReference type="GO" id="GO:0005737">
    <property type="term" value="C:cytoplasm"/>
    <property type="evidence" value="ECO:0007669"/>
    <property type="project" value="UniProtKB-SubCell"/>
</dbReference>
<dbReference type="GO" id="GO:0046983">
    <property type="term" value="F:protein dimerization activity"/>
    <property type="evidence" value="ECO:0007669"/>
    <property type="project" value="InterPro"/>
</dbReference>
<dbReference type="InterPro" id="IPR036890">
    <property type="entry name" value="HATPase_C_sf"/>
</dbReference>
<dbReference type="SUPFAM" id="SSF55874">
    <property type="entry name" value="ATPase domain of HSP90 chaperone/DNA topoisomerase II/histidine kinase"/>
    <property type="match status" value="1"/>
</dbReference>
<evidence type="ECO:0000256" key="2">
    <source>
        <dbReference type="ARBA" id="ARBA00001966"/>
    </source>
</evidence>
<keyword evidence="11" id="KW-0547">Nucleotide-binding</keyword>
<proteinExistence type="predicted"/>
<keyword evidence="19" id="KW-1133">Transmembrane helix</keyword>
<dbReference type="InterPro" id="IPR011712">
    <property type="entry name" value="Sig_transdc_His_kin_sub3_dim/P"/>
</dbReference>
<dbReference type="InterPro" id="IPR003594">
    <property type="entry name" value="HATPase_dom"/>
</dbReference>
<keyword evidence="9" id="KW-0808">Transferase</keyword>
<dbReference type="Pfam" id="PF02518">
    <property type="entry name" value="HATPase_c"/>
    <property type="match status" value="1"/>
</dbReference>
<gene>
    <name evidence="21" type="ORF">GCM10011511_54210</name>
</gene>
<comment type="cofactor">
    <cofactor evidence="2">
        <name>[4Fe-4S] cluster</name>
        <dbReference type="ChEBI" id="CHEBI:49883"/>
    </cofactor>
</comment>
<keyword evidence="12" id="KW-0418">Kinase</keyword>
<sequence length="262" mass="29884">MPDAKEQITTTILAVILVLLFFGVLFIVMLWYYNYRRRQTAREKKAMQDQFDQQLMQTRLEIQEQTFRYLSEEIHDHVGQLLSLAKIQLSSFREEEPIDFPLLKDAGANVARALQDLRSLAKGLHAGHIRHFSIREAVDEEVQRIRKAGGLTVSVTSEGAEKKIKDDKQLILFRIIQECLQNCLKHASATSINIGFTWYAEQLRVRVRDDGQGFDADRVLQLHTGGLGLENIRNRARLTGGSSVIYSRPGEGTTVTVQIPYE</sequence>
<keyword evidence="6" id="KW-0004">4Fe-4S</keyword>
<evidence type="ECO:0000256" key="13">
    <source>
        <dbReference type="ARBA" id="ARBA00022840"/>
    </source>
</evidence>
<protein>
    <recommendedName>
        <fullName evidence="5">Oxygen sensor histidine kinase NreB</fullName>
        <ecNumber evidence="4">2.7.13.3</ecNumber>
    </recommendedName>
    <alternativeName>
        <fullName evidence="18">Nitrogen regulation protein B</fullName>
    </alternativeName>
</protein>
<dbReference type="Proteomes" id="UP000607559">
    <property type="component" value="Unassembled WGS sequence"/>
</dbReference>
<evidence type="ECO:0000256" key="7">
    <source>
        <dbReference type="ARBA" id="ARBA00022490"/>
    </source>
</evidence>
<evidence type="ECO:0000256" key="17">
    <source>
        <dbReference type="ARBA" id="ARBA00024827"/>
    </source>
</evidence>
<dbReference type="Pfam" id="PF07730">
    <property type="entry name" value="HisKA_3"/>
    <property type="match status" value="1"/>
</dbReference>
<keyword evidence="19" id="KW-0472">Membrane</keyword>
<evidence type="ECO:0000256" key="9">
    <source>
        <dbReference type="ARBA" id="ARBA00022679"/>
    </source>
</evidence>
<feature type="domain" description="Histidine kinase" evidence="20">
    <location>
        <begin position="69"/>
        <end position="262"/>
    </location>
</feature>
<keyword evidence="16" id="KW-0411">Iron-sulfur</keyword>
<evidence type="ECO:0000256" key="14">
    <source>
        <dbReference type="ARBA" id="ARBA00023004"/>
    </source>
</evidence>
<reference evidence="21" key="2">
    <citation type="submission" date="2020-09" db="EMBL/GenBank/DDBJ databases">
        <authorList>
            <person name="Sun Q."/>
            <person name="Zhou Y."/>
        </authorList>
    </citation>
    <scope>NUCLEOTIDE SEQUENCE</scope>
    <source>
        <strain evidence="21">CGMCC 1.15448</strain>
    </source>
</reference>
<dbReference type="InterPro" id="IPR004358">
    <property type="entry name" value="Sig_transdc_His_kin-like_C"/>
</dbReference>
<evidence type="ECO:0000256" key="3">
    <source>
        <dbReference type="ARBA" id="ARBA00004496"/>
    </source>
</evidence>
<dbReference type="PRINTS" id="PR00344">
    <property type="entry name" value="BCTRLSENSOR"/>
</dbReference>
<evidence type="ECO:0000259" key="20">
    <source>
        <dbReference type="PROSITE" id="PS50109"/>
    </source>
</evidence>
<evidence type="ECO:0000256" key="4">
    <source>
        <dbReference type="ARBA" id="ARBA00012438"/>
    </source>
</evidence>
<evidence type="ECO:0000256" key="5">
    <source>
        <dbReference type="ARBA" id="ARBA00017322"/>
    </source>
</evidence>
<dbReference type="CDD" id="cd16917">
    <property type="entry name" value="HATPase_UhpB-NarQ-NarX-like"/>
    <property type="match status" value="1"/>
</dbReference>
<dbReference type="GO" id="GO:0000155">
    <property type="term" value="F:phosphorelay sensor kinase activity"/>
    <property type="evidence" value="ECO:0007669"/>
    <property type="project" value="InterPro"/>
</dbReference>
<dbReference type="PROSITE" id="PS50109">
    <property type="entry name" value="HIS_KIN"/>
    <property type="match status" value="1"/>
</dbReference>
<evidence type="ECO:0000256" key="6">
    <source>
        <dbReference type="ARBA" id="ARBA00022485"/>
    </source>
</evidence>
<dbReference type="GO" id="GO:0051539">
    <property type="term" value="F:4 iron, 4 sulfur cluster binding"/>
    <property type="evidence" value="ECO:0007669"/>
    <property type="project" value="UniProtKB-KW"/>
</dbReference>
<evidence type="ECO:0000256" key="18">
    <source>
        <dbReference type="ARBA" id="ARBA00030800"/>
    </source>
</evidence>
<dbReference type="GO" id="GO:0046872">
    <property type="term" value="F:metal ion binding"/>
    <property type="evidence" value="ECO:0007669"/>
    <property type="project" value="UniProtKB-KW"/>
</dbReference>
<evidence type="ECO:0000313" key="21">
    <source>
        <dbReference type="EMBL" id="GGB23513.1"/>
    </source>
</evidence>
<keyword evidence="15" id="KW-0902">Two-component regulatory system</keyword>
<evidence type="ECO:0000256" key="19">
    <source>
        <dbReference type="SAM" id="Phobius"/>
    </source>
</evidence>
<comment type="function">
    <text evidence="17">Member of the two-component regulatory system NreB/NreC involved in the control of dissimilatory nitrate/nitrite reduction in response to oxygen. NreB functions as a direct oxygen sensor histidine kinase which is autophosphorylated, in the absence of oxygen, probably at the conserved histidine residue, and transfers its phosphate group probably to a conserved aspartate residue of NreC. NreB/NreC activates the expression of the nitrate (narGHJI) and nitrite (nir) reductase operons, as well as the putative nitrate transporter gene narT.</text>
</comment>
<dbReference type="SMART" id="SM00387">
    <property type="entry name" value="HATPase_c"/>
    <property type="match status" value="1"/>
</dbReference>